<proteinExistence type="predicted"/>
<dbReference type="Proteomes" id="UP000242474">
    <property type="component" value="Unassembled WGS sequence"/>
</dbReference>
<reference evidence="1 2" key="1">
    <citation type="journal article" date="2015" name="Genome Biol. Evol.">
        <title>Phylogenomic analyses indicate that early fungi evolved digesting cell walls of algal ancestors of land plants.</title>
        <authorList>
            <person name="Chang Y."/>
            <person name="Wang S."/>
            <person name="Sekimoto S."/>
            <person name="Aerts A.L."/>
            <person name="Choi C."/>
            <person name="Clum A."/>
            <person name="LaButti K.M."/>
            <person name="Lindquist E.A."/>
            <person name="Yee Ngan C."/>
            <person name="Ohm R.A."/>
            <person name="Salamov A.A."/>
            <person name="Grigoriev I.V."/>
            <person name="Spatafora J.W."/>
            <person name="Berbee M.L."/>
        </authorList>
    </citation>
    <scope>NUCLEOTIDE SEQUENCE [LARGE SCALE GENOMIC DNA]</scope>
    <source>
        <strain evidence="1 2">NRRL 1564</strain>
    </source>
</reference>
<dbReference type="OrthoDB" id="5528913at2759"/>
<evidence type="ECO:0008006" key="3">
    <source>
        <dbReference type="Google" id="ProtNLM"/>
    </source>
</evidence>
<name>A0A2G5B8I9_COERN</name>
<dbReference type="AlphaFoldDB" id="A0A2G5B8I9"/>
<accession>A0A2G5B8I9</accession>
<evidence type="ECO:0000313" key="1">
    <source>
        <dbReference type="EMBL" id="PIA15314.1"/>
    </source>
</evidence>
<keyword evidence="2" id="KW-1185">Reference proteome</keyword>
<dbReference type="EMBL" id="KZ303508">
    <property type="protein sequence ID" value="PIA15314.1"/>
    <property type="molecule type" value="Genomic_DNA"/>
</dbReference>
<organism evidence="1 2">
    <name type="scientific">Coemansia reversa (strain ATCC 12441 / NRRL 1564)</name>
    <dbReference type="NCBI Taxonomy" id="763665"/>
    <lineage>
        <taxon>Eukaryota</taxon>
        <taxon>Fungi</taxon>
        <taxon>Fungi incertae sedis</taxon>
        <taxon>Zoopagomycota</taxon>
        <taxon>Kickxellomycotina</taxon>
        <taxon>Kickxellomycetes</taxon>
        <taxon>Kickxellales</taxon>
        <taxon>Kickxellaceae</taxon>
        <taxon>Coemansia</taxon>
    </lineage>
</organism>
<evidence type="ECO:0000313" key="2">
    <source>
        <dbReference type="Proteomes" id="UP000242474"/>
    </source>
</evidence>
<gene>
    <name evidence="1" type="ORF">COEREDRAFT_87932</name>
</gene>
<sequence>MHISSLPDDILFLVLEQAFNVSGSVKDNFKENLKLLAICRTWRHAALTMVYENAFAICHNTESENQSNSSQELEYPSATTNVKLIISTGCVSIVKKAHIHVSFLMSPFPAFDVILSLLESAETWPKIRLLKVAMQSKYSSVYLQNIDMTSCAPNIENISNTMFRLIPNISKVDLQGVMRDPISEALHGALVNQYAENLEQLVSKSTIALYQVLPFKKLKHVFIDFGSAQNCLLPSMLPEQIESLRLFNGLGDSYWTAFVSPEDECDKIIFSNLKVINIAYSPRATAMLTNDSILHGGNGRVPKKLHFPALEHLYVSSMTQCCPLLEYSVLPSSLNSILIYGTAAVLRSIEHLQLPPAKHLLISLGFGSNRDTSIFTVINNLFANTGACEKVELHLNDMMLPITKDAITCPNITHLRISVQIHENVVLSLISTLHRLTKLELHQIYGDVGQEISIPETNEKENAHKKPYKTNLKFLSIDYLPNIYPHDQAICFLKDLLLRLPTLTRLSSRKTPSRPILDFITACKPLYPHLEKLSVVLDNTN</sequence>
<dbReference type="Gene3D" id="3.80.10.10">
    <property type="entry name" value="Ribonuclease Inhibitor"/>
    <property type="match status" value="1"/>
</dbReference>
<dbReference type="InterPro" id="IPR032675">
    <property type="entry name" value="LRR_dom_sf"/>
</dbReference>
<protein>
    <recommendedName>
        <fullName evidence="3">F-box domain-containing protein</fullName>
    </recommendedName>
</protein>